<evidence type="ECO:0008006" key="4">
    <source>
        <dbReference type="Google" id="ProtNLM"/>
    </source>
</evidence>
<organism evidence="2 3">
    <name type="scientific">Blastopirellula marina DSM 3645</name>
    <dbReference type="NCBI Taxonomy" id="314230"/>
    <lineage>
        <taxon>Bacteria</taxon>
        <taxon>Pseudomonadati</taxon>
        <taxon>Planctomycetota</taxon>
        <taxon>Planctomycetia</taxon>
        <taxon>Pirellulales</taxon>
        <taxon>Pirellulaceae</taxon>
        <taxon>Blastopirellula</taxon>
    </lineage>
</organism>
<dbReference type="RefSeq" id="WP_002650847.1">
    <property type="nucleotide sequence ID" value="NZ_CH672376.1"/>
</dbReference>
<dbReference type="eggNOG" id="ENOG5032V0Z">
    <property type="taxonomic scope" value="Bacteria"/>
</dbReference>
<dbReference type="EMBL" id="AANZ01000008">
    <property type="protein sequence ID" value="EAQ80614.1"/>
    <property type="molecule type" value="Genomic_DNA"/>
</dbReference>
<dbReference type="PROSITE" id="PS51257">
    <property type="entry name" value="PROKAR_LIPOPROTEIN"/>
    <property type="match status" value="1"/>
</dbReference>
<evidence type="ECO:0000256" key="1">
    <source>
        <dbReference type="SAM" id="MobiDB-lite"/>
    </source>
</evidence>
<feature type="region of interest" description="Disordered" evidence="1">
    <location>
        <begin position="26"/>
        <end position="53"/>
    </location>
</feature>
<name>A3ZSF4_9BACT</name>
<dbReference type="HOGENOM" id="CLU_130393_0_0_0"/>
<dbReference type="STRING" id="314230.DSM3645_14750"/>
<protein>
    <recommendedName>
        <fullName evidence="4">Lipoprotein</fullName>
    </recommendedName>
</protein>
<gene>
    <name evidence="2" type="ORF">DSM3645_14750</name>
</gene>
<evidence type="ECO:0000313" key="2">
    <source>
        <dbReference type="EMBL" id="EAQ80614.1"/>
    </source>
</evidence>
<evidence type="ECO:0000313" key="3">
    <source>
        <dbReference type="Proteomes" id="UP000004358"/>
    </source>
</evidence>
<proteinExistence type="predicted"/>
<sequence>MIRYATFFVLASLWVGVIGCKNDAATAPSSPAASSDDEDHGHSHSDGPNGGVVTDWGGGKYHVEFTVDHDAKESAVFILGGDAKTPEPIAAETLLLNINEPSFQVDLQAAPLAGETAAASSRFVGKHDNLGIVREFSGTISGEVDGTPYAGDFKEEAHGHEH</sequence>
<reference evidence="2 3" key="1">
    <citation type="submission" date="2006-02" db="EMBL/GenBank/DDBJ databases">
        <authorList>
            <person name="Amann R."/>
            <person name="Ferriera S."/>
            <person name="Johnson J."/>
            <person name="Kravitz S."/>
            <person name="Halpern A."/>
            <person name="Remington K."/>
            <person name="Beeson K."/>
            <person name="Tran B."/>
            <person name="Rogers Y.-H."/>
            <person name="Friedman R."/>
            <person name="Venter J.C."/>
        </authorList>
    </citation>
    <scope>NUCLEOTIDE SEQUENCE [LARGE SCALE GENOMIC DNA]</scope>
    <source>
        <strain evidence="2 3">DSM 3645</strain>
    </source>
</reference>
<accession>A3ZSF4</accession>
<comment type="caution">
    <text evidence="2">The sequence shown here is derived from an EMBL/GenBank/DDBJ whole genome shotgun (WGS) entry which is preliminary data.</text>
</comment>
<dbReference type="Proteomes" id="UP000004358">
    <property type="component" value="Unassembled WGS sequence"/>
</dbReference>
<dbReference type="AlphaFoldDB" id="A3ZSF4"/>